<dbReference type="AlphaFoldDB" id="A0A4R2PS09"/>
<evidence type="ECO:0000256" key="3">
    <source>
        <dbReference type="ARBA" id="ARBA00004953"/>
    </source>
</evidence>
<protein>
    <recommendedName>
        <fullName evidence="4">threonine-phosphate decarboxylase</fullName>
        <ecNumber evidence="4">4.1.1.81</ecNumber>
    </recommendedName>
    <alternativeName>
        <fullName evidence="8">L-threonine-O-3-phosphate decarboxylase</fullName>
    </alternativeName>
</protein>
<proteinExistence type="predicted"/>
<dbReference type="InterPro" id="IPR015421">
    <property type="entry name" value="PyrdxlP-dep_Trfase_major"/>
</dbReference>
<evidence type="ECO:0000256" key="8">
    <source>
        <dbReference type="ARBA" id="ARBA00029996"/>
    </source>
</evidence>
<evidence type="ECO:0000256" key="1">
    <source>
        <dbReference type="ARBA" id="ARBA00001933"/>
    </source>
</evidence>
<keyword evidence="5" id="KW-0169">Cobalamin biosynthesis</keyword>
<dbReference type="InterPro" id="IPR015424">
    <property type="entry name" value="PyrdxlP-dep_Trfase"/>
</dbReference>
<dbReference type="EC" id="4.1.1.81" evidence="4"/>
<dbReference type="GO" id="GO:0009236">
    <property type="term" value="P:cobalamin biosynthetic process"/>
    <property type="evidence" value="ECO:0007669"/>
    <property type="project" value="UniProtKB-UniPathway"/>
</dbReference>
<reference evidence="12 13" key="1">
    <citation type="submission" date="2019-03" db="EMBL/GenBank/DDBJ databases">
        <title>Genomic Encyclopedia of Type Strains, Phase IV (KMG-IV): sequencing the most valuable type-strain genomes for metagenomic binning, comparative biology and taxonomic classification.</title>
        <authorList>
            <person name="Goeker M."/>
        </authorList>
    </citation>
    <scope>NUCLEOTIDE SEQUENCE [LARGE SCALE GENOMIC DNA]</scope>
    <source>
        <strain evidence="12 13">DSM 2132</strain>
    </source>
</reference>
<feature type="region of interest" description="Disordered" evidence="10">
    <location>
        <begin position="1"/>
        <end position="32"/>
    </location>
</feature>
<dbReference type="UniPathway" id="UPA00148"/>
<accession>A0A4R2PS09</accession>
<dbReference type="NCBIfam" id="TIGR01140">
    <property type="entry name" value="L_thr_O3P_dcar"/>
    <property type="match status" value="1"/>
</dbReference>
<evidence type="ECO:0000256" key="6">
    <source>
        <dbReference type="ARBA" id="ARBA00022898"/>
    </source>
</evidence>
<comment type="function">
    <text evidence="2">Decarboxylates L-threonine-O-3-phosphate to yield (R)-1-amino-2-propanol O-2-phosphate, the precursor for the linkage between the nucleotide loop and the corrin ring in cobalamin.</text>
</comment>
<dbReference type="PANTHER" id="PTHR42885:SF1">
    <property type="entry name" value="THREONINE-PHOSPHATE DECARBOXYLASE"/>
    <property type="match status" value="1"/>
</dbReference>
<dbReference type="PANTHER" id="PTHR42885">
    <property type="entry name" value="HISTIDINOL-PHOSPHATE AMINOTRANSFERASE-RELATED"/>
    <property type="match status" value="1"/>
</dbReference>
<keyword evidence="13" id="KW-1185">Reference proteome</keyword>
<sequence>MPDSAPPTAFDPAPPSLPPIRHGGDDAAAAAWPDAPRPLLDLSTGLNPRPYPVGTVAPDLWARLPQAANQVELLAAARRYLGLARHARLATAPGSQMLIGQLPHLVPPGPMAILGPTYGEHAPAWARAGHRVETVTGLDAARATGATTLLITNPNNPCGRVFSPHALRALLNAANGPRLLVVDEAFADLDPTNSLAPYCDHPGIIVLRSFGKFFGLGGLRLGLMAAAPVWVEAMSQRLGPWSVSGPALAIAARAYADTAWITATRARLHQDARRLDTLLTRAGFRVVGGTVLYRLVEHDDAAAWVDGLGRRGILVRRFDYQPRWLRFGLPGDEAQWHRLSTALKAAEPHRRSV</sequence>
<dbReference type="InterPro" id="IPR004839">
    <property type="entry name" value="Aminotransferase_I/II_large"/>
</dbReference>
<dbReference type="EMBL" id="SLXO01000001">
    <property type="protein sequence ID" value="TCP38547.1"/>
    <property type="molecule type" value="Genomic_DNA"/>
</dbReference>
<dbReference type="Gene3D" id="3.90.1150.10">
    <property type="entry name" value="Aspartate Aminotransferase, domain 1"/>
    <property type="match status" value="1"/>
</dbReference>
<feature type="domain" description="Aminotransferase class I/classII large" evidence="11">
    <location>
        <begin position="68"/>
        <end position="340"/>
    </location>
</feature>
<evidence type="ECO:0000256" key="7">
    <source>
        <dbReference type="ARBA" id="ARBA00023239"/>
    </source>
</evidence>
<name>A0A4R2PS09_RHOSA</name>
<dbReference type="Gene3D" id="3.40.640.10">
    <property type="entry name" value="Type I PLP-dependent aspartate aminotransferase-like (Major domain)"/>
    <property type="match status" value="1"/>
</dbReference>
<keyword evidence="7" id="KW-0456">Lyase</keyword>
<dbReference type="RefSeq" id="WP_132707046.1">
    <property type="nucleotide sequence ID" value="NZ_JACIGF010000001.1"/>
</dbReference>
<comment type="caution">
    <text evidence="12">The sequence shown here is derived from an EMBL/GenBank/DDBJ whole genome shotgun (WGS) entry which is preliminary data.</text>
</comment>
<comment type="catalytic activity">
    <reaction evidence="9">
        <text>O-phospho-L-threonine + H(+) = (R)-1-aminopropan-2-yl phosphate + CO2</text>
        <dbReference type="Rhea" id="RHEA:11492"/>
        <dbReference type="ChEBI" id="CHEBI:15378"/>
        <dbReference type="ChEBI" id="CHEBI:16526"/>
        <dbReference type="ChEBI" id="CHEBI:58563"/>
        <dbReference type="ChEBI" id="CHEBI:58675"/>
        <dbReference type="EC" id="4.1.1.81"/>
    </reaction>
</comment>
<dbReference type="Pfam" id="PF00155">
    <property type="entry name" value="Aminotran_1_2"/>
    <property type="match status" value="1"/>
</dbReference>
<keyword evidence="6" id="KW-0663">Pyridoxal phosphate</keyword>
<dbReference type="InterPro" id="IPR005860">
    <property type="entry name" value="CobD"/>
</dbReference>
<dbReference type="SUPFAM" id="SSF53383">
    <property type="entry name" value="PLP-dependent transferases"/>
    <property type="match status" value="1"/>
</dbReference>
<dbReference type="Proteomes" id="UP000295399">
    <property type="component" value="Unassembled WGS sequence"/>
</dbReference>
<evidence type="ECO:0000256" key="10">
    <source>
        <dbReference type="SAM" id="MobiDB-lite"/>
    </source>
</evidence>
<evidence type="ECO:0000256" key="9">
    <source>
        <dbReference type="ARBA" id="ARBA00048531"/>
    </source>
</evidence>
<organism evidence="12 13">
    <name type="scientific">Rhodothalassium salexigens DSM 2132</name>
    <dbReference type="NCBI Taxonomy" id="1188247"/>
    <lineage>
        <taxon>Bacteria</taxon>
        <taxon>Pseudomonadati</taxon>
        <taxon>Pseudomonadota</taxon>
        <taxon>Alphaproteobacteria</taxon>
        <taxon>Rhodothalassiales</taxon>
        <taxon>Rhodothalassiaceae</taxon>
        <taxon>Rhodothalassium</taxon>
    </lineage>
</organism>
<dbReference type="GO" id="GO:0048472">
    <property type="term" value="F:threonine-phosphate decarboxylase activity"/>
    <property type="evidence" value="ECO:0007669"/>
    <property type="project" value="UniProtKB-EC"/>
</dbReference>
<dbReference type="InterPro" id="IPR004838">
    <property type="entry name" value="NHTrfase_class1_PyrdxlP-BS"/>
</dbReference>
<comment type="pathway">
    <text evidence="3">Cofactor biosynthesis; adenosylcobalamin biosynthesis.</text>
</comment>
<dbReference type="InterPro" id="IPR015422">
    <property type="entry name" value="PyrdxlP-dep_Trfase_small"/>
</dbReference>
<comment type="cofactor">
    <cofactor evidence="1">
        <name>pyridoxal 5'-phosphate</name>
        <dbReference type="ChEBI" id="CHEBI:597326"/>
    </cofactor>
</comment>
<evidence type="ECO:0000259" key="11">
    <source>
        <dbReference type="Pfam" id="PF00155"/>
    </source>
</evidence>
<dbReference type="InParanoid" id="A0A4R2PS09"/>
<gene>
    <name evidence="12" type="ORF">EV659_101453</name>
</gene>
<evidence type="ECO:0000256" key="4">
    <source>
        <dbReference type="ARBA" id="ARBA00012285"/>
    </source>
</evidence>
<dbReference type="GO" id="GO:0030170">
    <property type="term" value="F:pyridoxal phosphate binding"/>
    <property type="evidence" value="ECO:0007669"/>
    <property type="project" value="InterPro"/>
</dbReference>
<dbReference type="PROSITE" id="PS00105">
    <property type="entry name" value="AA_TRANSFER_CLASS_1"/>
    <property type="match status" value="1"/>
</dbReference>
<evidence type="ECO:0000256" key="2">
    <source>
        <dbReference type="ARBA" id="ARBA00003444"/>
    </source>
</evidence>
<evidence type="ECO:0000313" key="13">
    <source>
        <dbReference type="Proteomes" id="UP000295399"/>
    </source>
</evidence>
<evidence type="ECO:0000313" key="12">
    <source>
        <dbReference type="EMBL" id="TCP38547.1"/>
    </source>
</evidence>
<evidence type="ECO:0000256" key="5">
    <source>
        <dbReference type="ARBA" id="ARBA00022573"/>
    </source>
</evidence>
<dbReference type="OrthoDB" id="9799304at2"/>